<proteinExistence type="predicted"/>
<evidence type="ECO:0000313" key="1">
    <source>
        <dbReference type="EMBL" id="MBT1711662.1"/>
    </source>
</evidence>
<protein>
    <submittedName>
        <fullName evidence="1">SGNH/GDSL hydrolase family protein</fullName>
    </submittedName>
</protein>
<dbReference type="RefSeq" id="WP_254087232.1">
    <property type="nucleotide sequence ID" value="NZ_JAHESE010000038.1"/>
</dbReference>
<evidence type="ECO:0000313" key="2">
    <source>
        <dbReference type="Proteomes" id="UP001319080"/>
    </source>
</evidence>
<reference evidence="1 2" key="1">
    <citation type="submission" date="2021-05" db="EMBL/GenBank/DDBJ databases">
        <title>A Polyphasic approach of four new species of the genus Ohtaekwangia: Ohtaekwangia histidinii sp. nov., Ohtaekwangia cretensis sp. nov., Ohtaekwangia indiensis sp. nov., Ohtaekwangia reichenbachii sp. nov. from diverse environment.</title>
        <authorList>
            <person name="Octaviana S."/>
        </authorList>
    </citation>
    <scope>NUCLEOTIDE SEQUENCE [LARGE SCALE GENOMIC DNA]</scope>
    <source>
        <strain evidence="1 2">PWU5</strain>
    </source>
</reference>
<comment type="caution">
    <text evidence="1">The sequence shown here is derived from an EMBL/GenBank/DDBJ whole genome shotgun (WGS) entry which is preliminary data.</text>
</comment>
<name>A0AAP2E4J8_9BACT</name>
<dbReference type="CDD" id="cd00229">
    <property type="entry name" value="SGNH_hydrolase"/>
    <property type="match status" value="1"/>
</dbReference>
<sequence length="743" mass="80759">MTIPIDLYTIDFVTLEPDIAVAEIHIAAYDPGNGKVGLSIDYPVNILTGTPRIVGLGSSTMTAAGASSYANGLPGLLTTWVNNNSAGGIFIEMAENGKWSGAFMPDGENAASDWNLNIEAALALHPTIIIVSLPSNDPSFNTNAQFLSNLQRISDVCRERNIYCFVTTTQPRTEYNSTLQQMLYDAAQLIRNRFENFAVEVFAPLAEPHTAQLPAVIKPQYRPGADAIHVNNAGHALIRDAVVATMQAYFINKHYVKYQVQRSTSPTTDFSLYLDNITTNDIQFNRQDGQRYYYRVRAQRSDLSYTTFSNVVSLRQEIYAGEVIQTVRINFANTDRPGPVAGWNTLLPAGNVPTAGQEFNNMLDTAGVNSSIGVKITGAFASVRSNGGSGGPVFPVDVIRTSWLADATNRAELRFSGLDPAFLYTFKFLASYATSPDAAPWYSGYVVGNRSASVAANNPVTYANNGTTADLPGLQPKPDGTVTVKIKALPAVAFAFVNALILQKLNQSNAVSLDLQTFDFTKLEPVVRLGGITEGTVNINLTGPLDTDVPTWNKVNATTSETVNDLTRTDGVNTSMGMRFTNIQQPRTDNGPGYPGSAAYPAPVMRYNIYRAGNPPMVIYLTNINPAFRVDLEIMCSANDTNNVQSLTVGSETKQVNVYDNLDRLVTFTDVHPNTNGEIAITVAWISGPSTGFTYVTAMKATLQAPNMPVTLDLYTIDFVLEINQQSIPLPLYTTVGNQIRTL</sequence>
<accession>A0AAP2E4J8</accession>
<dbReference type="Gene3D" id="3.40.50.1110">
    <property type="entry name" value="SGNH hydrolase"/>
    <property type="match status" value="1"/>
</dbReference>
<dbReference type="InterPro" id="IPR036514">
    <property type="entry name" value="SGNH_hydro_sf"/>
</dbReference>
<keyword evidence="1" id="KW-0378">Hydrolase</keyword>
<dbReference type="GO" id="GO:0016788">
    <property type="term" value="F:hydrolase activity, acting on ester bonds"/>
    <property type="evidence" value="ECO:0007669"/>
    <property type="project" value="UniProtKB-ARBA"/>
</dbReference>
<dbReference type="EMBL" id="JAHESE010000038">
    <property type="protein sequence ID" value="MBT1711662.1"/>
    <property type="molecule type" value="Genomic_DNA"/>
</dbReference>
<organism evidence="1 2">
    <name type="scientific">Dawidia cretensis</name>
    <dbReference type="NCBI Taxonomy" id="2782350"/>
    <lineage>
        <taxon>Bacteria</taxon>
        <taxon>Pseudomonadati</taxon>
        <taxon>Bacteroidota</taxon>
        <taxon>Cytophagia</taxon>
        <taxon>Cytophagales</taxon>
        <taxon>Chryseotaleaceae</taxon>
        <taxon>Dawidia</taxon>
    </lineage>
</organism>
<keyword evidence="2" id="KW-1185">Reference proteome</keyword>
<dbReference type="AlphaFoldDB" id="A0AAP2E4J8"/>
<gene>
    <name evidence="1" type="ORF">KK062_25690</name>
</gene>
<dbReference type="SUPFAM" id="SSF52266">
    <property type="entry name" value="SGNH hydrolase"/>
    <property type="match status" value="1"/>
</dbReference>
<dbReference type="Proteomes" id="UP001319080">
    <property type="component" value="Unassembled WGS sequence"/>
</dbReference>